<reference evidence="1 2" key="1">
    <citation type="submission" date="2019-06" db="EMBL/GenBank/DDBJ databases">
        <title>Genome Sequence of the Brown Rot Fungal Pathogen Monilinia laxa.</title>
        <authorList>
            <person name="De Miccolis Angelini R.M."/>
            <person name="Landi L."/>
            <person name="Abate D."/>
            <person name="Pollastro S."/>
            <person name="Romanazzi G."/>
            <person name="Faretra F."/>
        </authorList>
    </citation>
    <scope>NUCLEOTIDE SEQUENCE [LARGE SCALE GENOMIC DNA]</scope>
    <source>
        <strain evidence="1 2">Mlax316</strain>
    </source>
</reference>
<dbReference type="AlphaFoldDB" id="A0A5N6K8I6"/>
<accession>A0A5N6K8I6</accession>
<comment type="caution">
    <text evidence="1">The sequence shown here is derived from an EMBL/GenBank/DDBJ whole genome shotgun (WGS) entry which is preliminary data.</text>
</comment>
<organism evidence="1 2">
    <name type="scientific">Monilinia laxa</name>
    <name type="common">Brown rot fungus</name>
    <name type="synonym">Sclerotinia laxa</name>
    <dbReference type="NCBI Taxonomy" id="61186"/>
    <lineage>
        <taxon>Eukaryota</taxon>
        <taxon>Fungi</taxon>
        <taxon>Dikarya</taxon>
        <taxon>Ascomycota</taxon>
        <taxon>Pezizomycotina</taxon>
        <taxon>Leotiomycetes</taxon>
        <taxon>Helotiales</taxon>
        <taxon>Sclerotiniaceae</taxon>
        <taxon>Monilinia</taxon>
    </lineage>
</organism>
<keyword evidence="2" id="KW-1185">Reference proteome</keyword>
<evidence type="ECO:0000313" key="1">
    <source>
        <dbReference type="EMBL" id="KAB8299112.1"/>
    </source>
</evidence>
<protein>
    <submittedName>
        <fullName evidence="1">Uncharacterized protein</fullName>
    </submittedName>
</protein>
<dbReference type="EMBL" id="VIGI01000006">
    <property type="protein sequence ID" value="KAB8299112.1"/>
    <property type="molecule type" value="Genomic_DNA"/>
</dbReference>
<name>A0A5N6K8I6_MONLA</name>
<gene>
    <name evidence="1" type="ORF">EYC80_001225</name>
</gene>
<evidence type="ECO:0000313" key="2">
    <source>
        <dbReference type="Proteomes" id="UP000326757"/>
    </source>
</evidence>
<sequence length="98" mass="11053">MSALSFGTEDPGFAHFLPSGQMIQFTMILFFGQKWHHVGTLAFSFSGYLGKHCFLLTHLLISYAPWVLGISSCPTKYTVLFHPSTRNPNPIQRNDIHP</sequence>
<dbReference type="Proteomes" id="UP000326757">
    <property type="component" value="Unassembled WGS sequence"/>
</dbReference>
<proteinExistence type="predicted"/>